<accession>A0A5D0R5D0</accession>
<keyword evidence="4 7" id="KW-0812">Transmembrane</keyword>
<dbReference type="InterPro" id="IPR032808">
    <property type="entry name" value="DoxX"/>
</dbReference>
<evidence type="ECO:0000256" key="2">
    <source>
        <dbReference type="ARBA" id="ARBA00006679"/>
    </source>
</evidence>
<name>A0A5D0R5D0_9FLAO</name>
<dbReference type="EMBL" id="VSKK01000004">
    <property type="protein sequence ID" value="TYB75878.1"/>
    <property type="molecule type" value="Genomic_DNA"/>
</dbReference>
<feature type="transmembrane region" description="Helical" evidence="7">
    <location>
        <begin position="53"/>
        <end position="76"/>
    </location>
</feature>
<dbReference type="OrthoDB" id="9813193at2"/>
<reference evidence="8 9" key="1">
    <citation type="submission" date="2019-08" db="EMBL/GenBank/DDBJ databases">
        <title>Genomes of Antarctic Bizionia species.</title>
        <authorList>
            <person name="Bowman J.P."/>
        </authorList>
    </citation>
    <scope>NUCLEOTIDE SEQUENCE [LARGE SCALE GENOMIC DNA]</scope>
    <source>
        <strain evidence="8 9">ADA-4</strain>
    </source>
</reference>
<keyword evidence="6 7" id="KW-0472">Membrane</keyword>
<feature type="transmembrane region" description="Helical" evidence="7">
    <location>
        <begin position="83"/>
        <end position="100"/>
    </location>
</feature>
<dbReference type="PANTHER" id="PTHR33452:SF1">
    <property type="entry name" value="INNER MEMBRANE PROTEIN YPHA-RELATED"/>
    <property type="match status" value="1"/>
</dbReference>
<gene>
    <name evidence="8" type="ORF">ES674_13750</name>
</gene>
<dbReference type="PANTHER" id="PTHR33452">
    <property type="entry name" value="OXIDOREDUCTASE CATD-RELATED"/>
    <property type="match status" value="1"/>
</dbReference>
<dbReference type="AlphaFoldDB" id="A0A5D0R5D0"/>
<evidence type="ECO:0000313" key="9">
    <source>
        <dbReference type="Proteomes" id="UP000323720"/>
    </source>
</evidence>
<proteinExistence type="inferred from homology"/>
<evidence type="ECO:0000256" key="1">
    <source>
        <dbReference type="ARBA" id="ARBA00004651"/>
    </source>
</evidence>
<evidence type="ECO:0000256" key="6">
    <source>
        <dbReference type="ARBA" id="ARBA00023136"/>
    </source>
</evidence>
<dbReference type="Pfam" id="PF07681">
    <property type="entry name" value="DoxX"/>
    <property type="match status" value="1"/>
</dbReference>
<comment type="subcellular location">
    <subcellularLocation>
        <location evidence="1">Cell membrane</location>
        <topology evidence="1">Multi-pass membrane protein</topology>
    </subcellularLocation>
</comment>
<evidence type="ECO:0000256" key="4">
    <source>
        <dbReference type="ARBA" id="ARBA00022692"/>
    </source>
</evidence>
<feature type="transmembrane region" description="Helical" evidence="7">
    <location>
        <begin position="112"/>
        <end position="131"/>
    </location>
</feature>
<evidence type="ECO:0000256" key="7">
    <source>
        <dbReference type="SAM" id="Phobius"/>
    </source>
</evidence>
<protein>
    <submittedName>
        <fullName evidence="8">DoxX family protein</fullName>
    </submittedName>
</protein>
<comment type="caution">
    <text evidence="8">The sequence shown here is derived from an EMBL/GenBank/DDBJ whole genome shotgun (WGS) entry which is preliminary data.</text>
</comment>
<keyword evidence="5 7" id="KW-1133">Transmembrane helix</keyword>
<sequence>MIKNIFNPCSYTKNINLSLLILRMAGGALMLTHGVGKMAPLFGSEPIQFPDPIGLGVTTTLVLTVFSEVFCSILLILGLGTRLAAIPLLITMLVAALVFHANDPFANKELPLLYSAIYLVILIAGAGKISIDNLIYKNRLKNV</sequence>
<keyword evidence="3" id="KW-1003">Cell membrane</keyword>
<dbReference type="RefSeq" id="WP_148404942.1">
    <property type="nucleotide sequence ID" value="NZ_VSKK01000004.1"/>
</dbReference>
<dbReference type="InterPro" id="IPR051907">
    <property type="entry name" value="DoxX-like_oxidoreductase"/>
</dbReference>
<comment type="similarity">
    <text evidence="2">Belongs to the DoxX family.</text>
</comment>
<feature type="transmembrane region" description="Helical" evidence="7">
    <location>
        <begin position="20"/>
        <end position="41"/>
    </location>
</feature>
<organism evidence="8 9">
    <name type="scientific">Bizionia myxarmorum</name>
    <dbReference type="NCBI Taxonomy" id="291186"/>
    <lineage>
        <taxon>Bacteria</taxon>
        <taxon>Pseudomonadati</taxon>
        <taxon>Bacteroidota</taxon>
        <taxon>Flavobacteriia</taxon>
        <taxon>Flavobacteriales</taxon>
        <taxon>Flavobacteriaceae</taxon>
        <taxon>Bizionia</taxon>
    </lineage>
</organism>
<evidence type="ECO:0000256" key="3">
    <source>
        <dbReference type="ARBA" id="ARBA00022475"/>
    </source>
</evidence>
<keyword evidence="9" id="KW-1185">Reference proteome</keyword>
<dbReference type="Proteomes" id="UP000323720">
    <property type="component" value="Unassembled WGS sequence"/>
</dbReference>
<evidence type="ECO:0000313" key="8">
    <source>
        <dbReference type="EMBL" id="TYB75878.1"/>
    </source>
</evidence>
<dbReference type="GO" id="GO:0005886">
    <property type="term" value="C:plasma membrane"/>
    <property type="evidence" value="ECO:0007669"/>
    <property type="project" value="UniProtKB-SubCell"/>
</dbReference>
<evidence type="ECO:0000256" key="5">
    <source>
        <dbReference type="ARBA" id="ARBA00022989"/>
    </source>
</evidence>